<feature type="compositionally biased region" description="Polar residues" evidence="1">
    <location>
        <begin position="176"/>
        <end position="194"/>
    </location>
</feature>
<evidence type="ECO:0000313" key="3">
    <source>
        <dbReference type="Proteomes" id="UP000015361"/>
    </source>
</evidence>
<dbReference type="Proteomes" id="UP000015361">
    <property type="component" value="Unassembled WGS sequence"/>
</dbReference>
<dbReference type="AlphaFoldDB" id="S6EWG1"/>
<evidence type="ECO:0008006" key="4">
    <source>
        <dbReference type="Google" id="ProtNLM"/>
    </source>
</evidence>
<dbReference type="RefSeq" id="WP_021721932.1">
    <property type="nucleotide sequence ID" value="NZ_CBLU010000005.1"/>
</dbReference>
<accession>S6EWG1</accession>
<reference evidence="2 3" key="1">
    <citation type="journal article" date="2013" name="Appl. Environ. Microbiol.">
        <title>The Carbohydrate Metabolism Signature of Lactococcus lactis Strain A12 Reveals Its Sourdough Ecosystem Origin.</title>
        <authorList>
            <person name="Passerini D."/>
            <person name="Coddeville M."/>
            <person name="Le Bourgeois P."/>
            <person name="Loubiere P."/>
            <person name="Ritzenthaler P."/>
            <person name="Fontagne-Faucher C."/>
            <person name="Daveran-Mingot M.L."/>
            <person name="Cocaign-Bousquet M."/>
        </authorList>
    </citation>
    <scope>NUCLEOTIDE SEQUENCE [LARGE SCALE GENOMIC DNA]</scope>
    <source>
        <strain evidence="2 3">A12</strain>
    </source>
</reference>
<feature type="region of interest" description="Disordered" evidence="1">
    <location>
        <begin position="78"/>
        <end position="194"/>
    </location>
</feature>
<dbReference type="EMBL" id="CBLU010000005">
    <property type="protein sequence ID" value="CDG03698.1"/>
    <property type="molecule type" value="Genomic_DNA"/>
</dbReference>
<name>S6EWG1_LACLL</name>
<dbReference type="Pfam" id="PF09903">
    <property type="entry name" value="DUF2130"/>
    <property type="match status" value="1"/>
</dbReference>
<comment type="caution">
    <text evidence="2">The sequence shown here is derived from an EMBL/GenBank/DDBJ whole genome shotgun (WGS) entry which is preliminary data.</text>
</comment>
<dbReference type="InterPro" id="IPR019219">
    <property type="entry name" value="DUF2130"/>
</dbReference>
<evidence type="ECO:0000256" key="1">
    <source>
        <dbReference type="SAM" id="MobiDB-lite"/>
    </source>
</evidence>
<sequence length="411" mass="47259">MTKVKCPNCGTEIDVDDILAQGIKEKVVSEERERHNKELDKIKDQAEKDAADQLVAKLELAEQKKNQELDLERQKLKNEFEGKAKKESQERELAMKQLTDDAESEKADNKKLREQLAEMMDQLREERKSRENAELEAKKKLSEEEDRIREEAKKNADEEHRLKNLEMEKKLRDTQEALSTAQRKAEQGSQQNQGEVLELDLEESLRQEFPLDEIKEVKKGVRGADVTQIVRSNHLEQCGILLWESKNAAWQPKWIVKFKEDIREAGATIGVLVSKEIPADYGDMKNIDAGVWVVKPKLALALASAMRNQIISVWVANHNNENKDEKMEILYQFLTGPEFRHRIEAIVENYGALQTEIEKEKRAAQLRWSKQEKSIRVVIDNTIGMYGDLQGITGGAMSEIKQLDEPDNCDK</sequence>
<gene>
    <name evidence="2" type="primary">BRADO1726</name>
    <name evidence="2" type="ORF">O9U_11120</name>
</gene>
<proteinExistence type="predicted"/>
<evidence type="ECO:0000313" key="2">
    <source>
        <dbReference type="EMBL" id="CDG03698.1"/>
    </source>
</evidence>
<protein>
    <recommendedName>
        <fullName evidence="4">DUF2130 domain-containing protein</fullName>
    </recommendedName>
</protein>
<feature type="compositionally biased region" description="Basic and acidic residues" evidence="1">
    <location>
        <begin position="78"/>
        <end position="94"/>
    </location>
</feature>
<feature type="compositionally biased region" description="Basic and acidic residues" evidence="1">
    <location>
        <begin position="104"/>
        <end position="175"/>
    </location>
</feature>
<organism evidence="2 3">
    <name type="scientific">Lactococcus lactis subsp. lactis A12</name>
    <dbReference type="NCBI Taxonomy" id="1137134"/>
    <lineage>
        <taxon>Bacteria</taxon>
        <taxon>Bacillati</taxon>
        <taxon>Bacillota</taxon>
        <taxon>Bacilli</taxon>
        <taxon>Lactobacillales</taxon>
        <taxon>Streptococcaceae</taxon>
        <taxon>Lactococcus</taxon>
    </lineage>
</organism>